<evidence type="ECO:0000256" key="1">
    <source>
        <dbReference type="ARBA" id="ARBA00004138"/>
    </source>
</evidence>
<gene>
    <name evidence="8" type="ORF">TeGR_g125</name>
</gene>
<evidence type="ECO:0000256" key="2">
    <source>
        <dbReference type="ARBA" id="ARBA00004496"/>
    </source>
</evidence>
<evidence type="ECO:0000256" key="6">
    <source>
        <dbReference type="SAM" id="MobiDB-lite"/>
    </source>
</evidence>
<keyword evidence="5" id="KW-0966">Cell projection</keyword>
<evidence type="ECO:0000313" key="9">
    <source>
        <dbReference type="Proteomes" id="UP001165060"/>
    </source>
</evidence>
<evidence type="ECO:0000313" key="8">
    <source>
        <dbReference type="EMBL" id="GMI43666.1"/>
    </source>
</evidence>
<feature type="compositionally biased region" description="Basic and acidic residues" evidence="6">
    <location>
        <begin position="105"/>
        <end position="125"/>
    </location>
</feature>
<name>A0ABQ6N8H9_9STRA</name>
<keyword evidence="4" id="KW-0969">Cilium</keyword>
<evidence type="ECO:0000256" key="3">
    <source>
        <dbReference type="ARBA" id="ARBA00022490"/>
    </source>
</evidence>
<feature type="region of interest" description="Disordered" evidence="6">
    <location>
        <begin position="105"/>
        <end position="151"/>
    </location>
</feature>
<keyword evidence="3" id="KW-0963">Cytoplasm</keyword>
<dbReference type="InterPro" id="IPR023379">
    <property type="entry name" value="BART_dom"/>
</dbReference>
<feature type="compositionally biased region" description="Basic and acidic residues" evidence="6">
    <location>
        <begin position="135"/>
        <end position="151"/>
    </location>
</feature>
<dbReference type="Proteomes" id="UP001165060">
    <property type="component" value="Unassembled WGS sequence"/>
</dbReference>
<feature type="domain" description="BART" evidence="7">
    <location>
        <begin position="16"/>
        <end position="107"/>
    </location>
</feature>
<comment type="caution">
    <text evidence="8">The sequence shown here is derived from an EMBL/GenBank/DDBJ whole genome shotgun (WGS) entry which is preliminary data.</text>
</comment>
<accession>A0ABQ6N8H9</accession>
<keyword evidence="9" id="KW-1185">Reference proteome</keyword>
<dbReference type="Gene3D" id="1.20.1520.10">
    <property type="entry name" value="ADP-ribosylation factor-like 2-binding protein, domain"/>
    <property type="match status" value="1"/>
</dbReference>
<dbReference type="InterPro" id="IPR042541">
    <property type="entry name" value="BART_sf"/>
</dbReference>
<evidence type="ECO:0000256" key="4">
    <source>
        <dbReference type="ARBA" id="ARBA00023069"/>
    </source>
</evidence>
<reference evidence="8 9" key="1">
    <citation type="journal article" date="2023" name="Commun. Biol.">
        <title>Genome analysis of Parmales, the sister group of diatoms, reveals the evolutionary specialization of diatoms from phago-mixotrophs to photoautotrophs.</title>
        <authorList>
            <person name="Ban H."/>
            <person name="Sato S."/>
            <person name="Yoshikawa S."/>
            <person name="Yamada K."/>
            <person name="Nakamura Y."/>
            <person name="Ichinomiya M."/>
            <person name="Sato N."/>
            <person name="Blanc-Mathieu R."/>
            <person name="Endo H."/>
            <person name="Kuwata A."/>
            <person name="Ogata H."/>
        </authorList>
    </citation>
    <scope>NUCLEOTIDE SEQUENCE [LARGE SCALE GENOMIC DNA]</scope>
</reference>
<sequence length="151" mass="16677">MRAASHFLEHVAPSLETFRESNLDQFFADANDSAQYTPAQTAVFNEFTALFEEGMKAFLEQYPMEDFARILKKGLSESDDFSSMAGLFVELLDAVTSFEGFHVFMKRDPEGDGGGEGKEGDRGGGDDGGWDMPAAEEKEGGQEEEEKDSHK</sequence>
<comment type="subcellular location">
    <subcellularLocation>
        <location evidence="1">Cell projection</location>
        <location evidence="1">Cilium</location>
    </subcellularLocation>
    <subcellularLocation>
        <location evidence="2">Cytoplasm</location>
    </subcellularLocation>
</comment>
<proteinExistence type="predicted"/>
<organism evidence="8 9">
    <name type="scientific">Tetraparma gracilis</name>
    <dbReference type="NCBI Taxonomy" id="2962635"/>
    <lineage>
        <taxon>Eukaryota</taxon>
        <taxon>Sar</taxon>
        <taxon>Stramenopiles</taxon>
        <taxon>Ochrophyta</taxon>
        <taxon>Bolidophyceae</taxon>
        <taxon>Parmales</taxon>
        <taxon>Triparmaceae</taxon>
        <taxon>Tetraparma</taxon>
    </lineage>
</organism>
<evidence type="ECO:0000256" key="5">
    <source>
        <dbReference type="ARBA" id="ARBA00023273"/>
    </source>
</evidence>
<protein>
    <recommendedName>
        <fullName evidence="7">BART domain-containing protein</fullName>
    </recommendedName>
</protein>
<evidence type="ECO:0000259" key="7">
    <source>
        <dbReference type="Pfam" id="PF11527"/>
    </source>
</evidence>
<dbReference type="Pfam" id="PF11527">
    <property type="entry name" value="ARL2_Bind_BART"/>
    <property type="match status" value="1"/>
</dbReference>
<dbReference type="EMBL" id="BRYB01002357">
    <property type="protein sequence ID" value="GMI43666.1"/>
    <property type="molecule type" value="Genomic_DNA"/>
</dbReference>